<dbReference type="PANTHER" id="PTHR37313">
    <property type="entry name" value="UPF0749 PROTEIN RV1825"/>
    <property type="match status" value="1"/>
</dbReference>
<sequence length="233" mass="26536">MKKRVKGKHVILSLVFLVLGYMVSFSYHLTKQEKAQNTITDKQWNRDLELRNQLISQEERNRELQNELKEKQDKIVEIEEELAKEEQVFFNLAEDAEKYRMFVGKVKVKGKGVEVSLADGDYNPNEENINNYIVHEHHVFKVINELYISGASAIAINGQRLTHNSYILCNGPVIEVDGYQHPAPFVITAIGDPDVMTSALNLTGGIKDMLVNDNIEVTIQKKEEVILDPLLGT</sequence>
<organism evidence="3 4">
    <name type="scientific">Robertmurraya beringensis</name>
    <dbReference type="NCBI Taxonomy" id="641660"/>
    <lineage>
        <taxon>Bacteria</taxon>
        <taxon>Bacillati</taxon>
        <taxon>Bacillota</taxon>
        <taxon>Bacilli</taxon>
        <taxon>Bacillales</taxon>
        <taxon>Bacillaceae</taxon>
        <taxon>Robertmurraya</taxon>
    </lineage>
</organism>
<evidence type="ECO:0000256" key="2">
    <source>
        <dbReference type="SAM" id="Coils"/>
    </source>
</evidence>
<dbReference type="PANTHER" id="PTHR37313:SF2">
    <property type="entry name" value="UPF0749 PROTEIN YLXX"/>
    <property type="match status" value="1"/>
</dbReference>
<dbReference type="Proteomes" id="UP001589738">
    <property type="component" value="Unassembled WGS sequence"/>
</dbReference>
<dbReference type="Gene3D" id="3.30.70.1880">
    <property type="entry name" value="Protein of unknown function DUF881"/>
    <property type="match status" value="1"/>
</dbReference>
<dbReference type="InterPro" id="IPR010273">
    <property type="entry name" value="DUF881"/>
</dbReference>
<evidence type="ECO:0000313" key="4">
    <source>
        <dbReference type="Proteomes" id="UP001589738"/>
    </source>
</evidence>
<keyword evidence="4" id="KW-1185">Reference proteome</keyword>
<comment type="similarity">
    <text evidence="1">Belongs to the UPF0749 family.</text>
</comment>
<comment type="caution">
    <text evidence="3">The sequence shown here is derived from an EMBL/GenBank/DDBJ whole genome shotgun (WGS) entry which is preliminary data.</text>
</comment>
<name>A0ABV6KNB4_9BACI</name>
<gene>
    <name evidence="3" type="ORF">ACFFHF_05850</name>
</gene>
<dbReference type="Pfam" id="PF05949">
    <property type="entry name" value="DUF881"/>
    <property type="match status" value="1"/>
</dbReference>
<protein>
    <submittedName>
        <fullName evidence="3">DUF881 domain-containing protein</fullName>
    </submittedName>
</protein>
<reference evidence="3 4" key="1">
    <citation type="submission" date="2024-09" db="EMBL/GenBank/DDBJ databases">
        <authorList>
            <person name="Sun Q."/>
            <person name="Mori K."/>
        </authorList>
    </citation>
    <scope>NUCLEOTIDE SEQUENCE [LARGE SCALE GENOMIC DNA]</scope>
    <source>
        <strain evidence="3 4">CGMCC 1.9126</strain>
    </source>
</reference>
<keyword evidence="2" id="KW-0175">Coiled coil</keyword>
<proteinExistence type="inferred from homology"/>
<accession>A0ABV6KNB4</accession>
<evidence type="ECO:0000313" key="3">
    <source>
        <dbReference type="EMBL" id="MFC0474822.1"/>
    </source>
</evidence>
<evidence type="ECO:0000256" key="1">
    <source>
        <dbReference type="ARBA" id="ARBA00009108"/>
    </source>
</evidence>
<dbReference type="RefSeq" id="WP_340903122.1">
    <property type="nucleotide sequence ID" value="NZ_JBHLUU010000016.1"/>
</dbReference>
<feature type="coiled-coil region" evidence="2">
    <location>
        <begin position="47"/>
        <end position="88"/>
    </location>
</feature>
<dbReference type="EMBL" id="JBHLUU010000016">
    <property type="protein sequence ID" value="MFC0474822.1"/>
    <property type="molecule type" value="Genomic_DNA"/>
</dbReference>